<accession>A0A2B7XMF4</accession>
<protein>
    <submittedName>
        <fullName evidence="1">Uncharacterized protein</fullName>
    </submittedName>
</protein>
<comment type="caution">
    <text evidence="1">The sequence shown here is derived from an EMBL/GenBank/DDBJ whole genome shotgun (WGS) entry which is preliminary data.</text>
</comment>
<evidence type="ECO:0000313" key="1">
    <source>
        <dbReference type="EMBL" id="PGH10115.1"/>
    </source>
</evidence>
<gene>
    <name evidence="1" type="ORF">AJ80_07565</name>
</gene>
<dbReference type="EMBL" id="PDNA01000149">
    <property type="protein sequence ID" value="PGH10115.1"/>
    <property type="molecule type" value="Genomic_DNA"/>
</dbReference>
<dbReference type="Proteomes" id="UP000224634">
    <property type="component" value="Unassembled WGS sequence"/>
</dbReference>
<reference evidence="1 2" key="1">
    <citation type="submission" date="2017-10" db="EMBL/GenBank/DDBJ databases">
        <title>Comparative genomics in systemic dimorphic fungi from Ajellomycetaceae.</title>
        <authorList>
            <person name="Munoz J.F."/>
            <person name="Mcewen J.G."/>
            <person name="Clay O.K."/>
            <person name="Cuomo C.A."/>
        </authorList>
    </citation>
    <scope>NUCLEOTIDE SEQUENCE [LARGE SCALE GENOMIC DNA]</scope>
    <source>
        <strain evidence="1 2">UAMH7299</strain>
    </source>
</reference>
<keyword evidence="2" id="KW-1185">Reference proteome</keyword>
<evidence type="ECO:0000313" key="2">
    <source>
        <dbReference type="Proteomes" id="UP000224634"/>
    </source>
</evidence>
<sequence length="81" mass="8847">MSAMINAGEVKDFDGAQLTAARPSDFRSFPHNWRVGSVELQATSSPGDPCYLSFIEQSEDTLAASGQRLRSLNRHSSMVTN</sequence>
<proteinExistence type="predicted"/>
<organism evidence="1 2">
    <name type="scientific">Polytolypa hystricis (strain UAMH7299)</name>
    <dbReference type="NCBI Taxonomy" id="1447883"/>
    <lineage>
        <taxon>Eukaryota</taxon>
        <taxon>Fungi</taxon>
        <taxon>Dikarya</taxon>
        <taxon>Ascomycota</taxon>
        <taxon>Pezizomycotina</taxon>
        <taxon>Eurotiomycetes</taxon>
        <taxon>Eurotiomycetidae</taxon>
        <taxon>Onygenales</taxon>
        <taxon>Onygenales incertae sedis</taxon>
        <taxon>Polytolypa</taxon>
    </lineage>
</organism>
<name>A0A2B7XMF4_POLH7</name>
<dbReference type="AlphaFoldDB" id="A0A2B7XMF4"/>